<dbReference type="Bgee" id="WBGene00011977">
    <property type="expression patterns" value="Expressed in embryo and 4 other cell types or tissues"/>
</dbReference>
<dbReference type="AGR" id="WB:WBGene00011977"/>
<name>E3W731_CAEEL</name>
<dbReference type="EMBL" id="BX284602">
    <property type="protein sequence ID" value="CBX53335.1"/>
    <property type="molecule type" value="Genomic_DNA"/>
</dbReference>
<reference evidence="1 2" key="1">
    <citation type="journal article" date="1998" name="Science">
        <title>Genome sequence of the nematode C. elegans: a platform for investigating biology.</title>
        <authorList>
            <consortium name="The C. elegans sequencing consortium"/>
            <person name="Sulson J.E."/>
            <person name="Waterston R."/>
        </authorList>
    </citation>
    <scope>NUCLEOTIDE SEQUENCE [LARGE SCALE GENOMIC DNA]</scope>
    <source>
        <strain evidence="1 2">Bristol N2</strain>
    </source>
</reference>
<accession>E3W731</accession>
<dbReference type="OrthoDB" id="5868977at2759"/>
<protein>
    <submittedName>
        <fullName evidence="1">Prothymosin alpha</fullName>
    </submittedName>
</protein>
<keyword evidence="2" id="KW-1185">Reference proteome</keyword>
<gene>
    <name evidence="1" type="ORF">CELE_T24B8.3</name>
    <name evidence="1 3" type="ORF">T24B8.3</name>
</gene>
<organism evidence="1 2">
    <name type="scientific">Caenorhabditis elegans</name>
    <dbReference type="NCBI Taxonomy" id="6239"/>
    <lineage>
        <taxon>Eukaryota</taxon>
        <taxon>Metazoa</taxon>
        <taxon>Ecdysozoa</taxon>
        <taxon>Nematoda</taxon>
        <taxon>Chromadorea</taxon>
        <taxon>Rhabditida</taxon>
        <taxon>Rhabditina</taxon>
        <taxon>Rhabditomorpha</taxon>
        <taxon>Rhabditoidea</taxon>
        <taxon>Rhabditidae</taxon>
        <taxon>Peloderinae</taxon>
        <taxon>Caenorhabditis</taxon>
    </lineage>
</organism>
<proteinExistence type="predicted"/>
<evidence type="ECO:0000313" key="2">
    <source>
        <dbReference type="Proteomes" id="UP000001940"/>
    </source>
</evidence>
<evidence type="ECO:0000313" key="1">
    <source>
        <dbReference type="EMBL" id="CBX53335.1"/>
    </source>
</evidence>
<dbReference type="AlphaFoldDB" id="E3W731"/>
<dbReference type="Proteomes" id="UP000001940">
    <property type="component" value="Chromosome II"/>
</dbReference>
<dbReference type="WormBase" id="T24B8.3c">
    <property type="protein sequence ID" value="CE45482"/>
    <property type="gene ID" value="WBGene00011977"/>
</dbReference>
<dbReference type="ExpressionAtlas" id="E3W731">
    <property type="expression patterns" value="baseline and differential"/>
</dbReference>
<sequence length="19" mass="2556">MLKERRKEMMRMLMMRKTR</sequence>
<evidence type="ECO:0000313" key="3">
    <source>
        <dbReference type="WormBase" id="T24B8.3c"/>
    </source>
</evidence>